<proteinExistence type="predicted"/>
<accession>A0A822X1Y1</accession>
<dbReference type="AlphaFoldDB" id="A0A822X1Y1"/>
<protein>
    <recommendedName>
        <fullName evidence="3">DUF4238 domain-containing protein</fullName>
    </recommendedName>
</protein>
<dbReference type="Pfam" id="PF14022">
    <property type="entry name" value="DUF4238"/>
    <property type="match status" value="1"/>
</dbReference>
<dbReference type="EMBL" id="FJYW01000012">
    <property type="protein sequence ID" value="CZY16962.1"/>
    <property type="molecule type" value="Genomic_DNA"/>
</dbReference>
<gene>
    <name evidence="1" type="ORF">SAMEA2273352_04277</name>
</gene>
<dbReference type="RefSeq" id="WP_058662764.1">
    <property type="nucleotide sequence ID" value="NZ_CP047967.1"/>
</dbReference>
<dbReference type="Proteomes" id="UP000076205">
    <property type="component" value="Unassembled WGS sequence"/>
</dbReference>
<reference evidence="1 2" key="1">
    <citation type="submission" date="2016-03" db="EMBL/GenBank/DDBJ databases">
        <authorList>
            <consortium name="Pathogen Informatics"/>
        </authorList>
    </citation>
    <scope>NUCLEOTIDE SEQUENCE [LARGE SCALE GENOMIC DNA]</scope>
    <source>
        <strain evidence="2">e1424</strain>
    </source>
</reference>
<dbReference type="InterPro" id="IPR025332">
    <property type="entry name" value="DUF4238"/>
</dbReference>
<organism evidence="1 2">
    <name type="scientific">Enterobacter hormaechei</name>
    <dbReference type="NCBI Taxonomy" id="158836"/>
    <lineage>
        <taxon>Bacteria</taxon>
        <taxon>Pseudomonadati</taxon>
        <taxon>Pseudomonadota</taxon>
        <taxon>Gammaproteobacteria</taxon>
        <taxon>Enterobacterales</taxon>
        <taxon>Enterobacteriaceae</taxon>
        <taxon>Enterobacter</taxon>
        <taxon>Enterobacter cloacae complex</taxon>
    </lineage>
</organism>
<evidence type="ECO:0000313" key="1">
    <source>
        <dbReference type="EMBL" id="CZY16962.1"/>
    </source>
</evidence>
<comment type="caution">
    <text evidence="1">The sequence shown here is derived from an EMBL/GenBank/DDBJ whole genome shotgun (WGS) entry which is preliminary data.</text>
</comment>
<evidence type="ECO:0008006" key="3">
    <source>
        <dbReference type="Google" id="ProtNLM"/>
    </source>
</evidence>
<name>A0A822X1Y1_9ENTR</name>
<sequence>MNQARHHHYLSQCYLRGFTKNRGVKSKLTAFDLKNKKIFESNTRNVGGVRDFNRIDAEDVDPNVLESTLAEFEGSVATELNNLSQGKPFSGETKDILLTFISLLAVRTPAMREHLQSQITPIVEMVAKMTVLNQERYEDTIRDYEEKSAKSLPVVPFEKMKNFVEGGQFSISVKREFLIAAEMEMSKAIDTALRSRSWRLFRSTDESGTFITSDHPVSLMWTDGRPGSPGFLVEDTCVLFPISKDIVLYGDFGDISGQYHATKKLAAHFNTCVIYNAVERVFSSDRTFNYIDGNGVIKQGKKLM</sequence>
<evidence type="ECO:0000313" key="2">
    <source>
        <dbReference type="Proteomes" id="UP000076205"/>
    </source>
</evidence>